<keyword evidence="4" id="KW-1185">Reference proteome</keyword>
<dbReference type="EMBL" id="VAWE01000005">
    <property type="protein sequence ID" value="TLQ38719.1"/>
    <property type="molecule type" value="Genomic_DNA"/>
</dbReference>
<evidence type="ECO:0000256" key="1">
    <source>
        <dbReference type="SAM" id="MobiDB-lite"/>
    </source>
</evidence>
<dbReference type="Pfam" id="PF13576">
    <property type="entry name" value="Pentapeptide_3"/>
    <property type="match status" value="2"/>
</dbReference>
<comment type="caution">
    <text evidence="3">The sequence shown here is derived from an EMBL/GenBank/DDBJ whole genome shotgun (WGS) entry which is preliminary data.</text>
</comment>
<feature type="region of interest" description="Disordered" evidence="1">
    <location>
        <begin position="358"/>
        <end position="384"/>
    </location>
</feature>
<dbReference type="Gene3D" id="2.160.20.80">
    <property type="entry name" value="E3 ubiquitin-protein ligase SopA"/>
    <property type="match status" value="1"/>
</dbReference>
<evidence type="ECO:0000256" key="2">
    <source>
        <dbReference type="SAM" id="Phobius"/>
    </source>
</evidence>
<organism evidence="3 4">
    <name type="scientific">Streptomyces marianii</name>
    <dbReference type="NCBI Taxonomy" id="1817406"/>
    <lineage>
        <taxon>Bacteria</taxon>
        <taxon>Bacillati</taxon>
        <taxon>Actinomycetota</taxon>
        <taxon>Actinomycetes</taxon>
        <taxon>Kitasatosporales</taxon>
        <taxon>Streptomycetaceae</taxon>
        <taxon>Streptomyces</taxon>
    </lineage>
</organism>
<sequence length="563" mass="61525">MAHLELEERRQALGALSPGAAVDCRGVPFTPELLEELKAAVGNTFGEADFGRARFLERADFTGVTFNGEAFFWCVQFSDDALFYEVTFNSEAVFEEAVFEQDGAFEHADFLSSAWFQDTLFAGDADFEHARFASGALFSRAQMFGGALFNGVTFTDGIVFVSVHVEEAAWFTEATFGRDAVFAGARFKDSAHLPDTTFTGPLVGPIVCGGVLDLSRAVLTCPIRIRIAAAQVLLEAAQINTALTLDVRYADINLLDAVLSQPVAINFHPRPFPFNDALVPEDPLTGQDPQPSIAMLAGVDVAFLAVSGVDLSACLFTGAHHLDQLRFEGHVPFDEPPAPWTRRRTIAEEHHWRALPLPGRRPAHTRGWQPGPDHPDPATTPGPKELAATYRQLRKALEDGKNEPGAADFYYGEMEMRRLDHDTPFGERILLNAYWLVSGYGLRASRALAALGVAMALTVLLMMLWGLPNPKPQQTASGTMPVPGSRIHLVIDKSDPTLSGPLSQRWTADRAKKAGRVVLNSVVFRSSDQDLTTAGTWIEMFSRFSEPVLLGLAALAARGRIKR</sequence>
<dbReference type="RefSeq" id="WP_138058457.1">
    <property type="nucleotide sequence ID" value="NZ_VAWE01000005.1"/>
</dbReference>
<reference evidence="3 4" key="1">
    <citation type="submission" date="2019-05" db="EMBL/GenBank/DDBJ databases">
        <title>Streptomyces marianii sp. nov., a novel marine actinomycete from southern coast of India.</title>
        <authorList>
            <person name="Iniyan A.M."/>
            <person name="Wink J."/>
            <person name="Ramprasad E."/>
            <person name="Ramana C.V."/>
            <person name="Bunk B."/>
            <person name="Sproer C."/>
            <person name="Joseph F.-J.R.S."/>
            <person name="Vincent S.G.P."/>
        </authorList>
    </citation>
    <scope>NUCLEOTIDE SEQUENCE [LARGE SCALE GENOMIC DNA]</scope>
    <source>
        <strain evidence="3 4">ICN19</strain>
    </source>
</reference>
<keyword evidence="2" id="KW-0812">Transmembrane</keyword>
<name>A0A5R9DSV3_9ACTN</name>
<gene>
    <name evidence="3" type="ORF">FEF34_40440</name>
</gene>
<dbReference type="AlphaFoldDB" id="A0A5R9DSV3"/>
<evidence type="ECO:0000313" key="4">
    <source>
        <dbReference type="Proteomes" id="UP000305921"/>
    </source>
</evidence>
<proteinExistence type="predicted"/>
<keyword evidence="2" id="KW-1133">Transmembrane helix</keyword>
<dbReference type="InterPro" id="IPR001646">
    <property type="entry name" value="5peptide_repeat"/>
</dbReference>
<protein>
    <submittedName>
        <fullName evidence="3">Pentapeptide repeat-containing protein</fullName>
    </submittedName>
</protein>
<dbReference type="Proteomes" id="UP000305921">
    <property type="component" value="Unassembled WGS sequence"/>
</dbReference>
<accession>A0A5R9DSV3</accession>
<dbReference type="OrthoDB" id="3602494at2"/>
<keyword evidence="2" id="KW-0472">Membrane</keyword>
<evidence type="ECO:0000313" key="3">
    <source>
        <dbReference type="EMBL" id="TLQ38719.1"/>
    </source>
</evidence>
<feature type="transmembrane region" description="Helical" evidence="2">
    <location>
        <begin position="447"/>
        <end position="467"/>
    </location>
</feature>